<dbReference type="Gene3D" id="3.40.800.20">
    <property type="entry name" value="Histone deacetylase domain"/>
    <property type="match status" value="1"/>
</dbReference>
<dbReference type="PRINTS" id="PR01270">
    <property type="entry name" value="HDASUPER"/>
</dbReference>
<evidence type="ECO:0000259" key="2">
    <source>
        <dbReference type="Pfam" id="PF00850"/>
    </source>
</evidence>
<dbReference type="SUPFAM" id="SSF52768">
    <property type="entry name" value="Arginase/deacetylase"/>
    <property type="match status" value="1"/>
</dbReference>
<protein>
    <submittedName>
        <fullName evidence="3">Histone deacetylase family protein</fullName>
    </submittedName>
</protein>
<dbReference type="PANTHER" id="PTHR10625:SF10">
    <property type="entry name" value="HISTONE DEACETYLASE HDAC1"/>
    <property type="match status" value="1"/>
</dbReference>
<sequence>MDAPHLYTHPACLAHRPGPTHVERPARLQAVTEAIDVAFPQLQWHEAPRASRSQLLRVHDDALLALVLDTELEAGDAAFALDPDTALGFGSAEAALRAAGAGIAAVDAVMAGAARRAFCAVRPPGHHATGSVAMGFCLFNNIAVAAAHACERHGLDRIAVVDFDVHHGNGTQAIFESDPRVMYLSSHQSPLYPDSGRADERGIGNVLNLPLPPGTASQAFRAAWRRQLLPALDGFRPRLLLVSAGFDAHRLDPLAQIELDADDYRWLTGELVAIAERHADGRLVSMLEGGYDLAALRESSVAHVGALVSAPAPRAATQK</sequence>
<dbReference type="RefSeq" id="WP_332618266.1">
    <property type="nucleotide sequence ID" value="NZ_JAXGFP010000008.1"/>
</dbReference>
<dbReference type="PANTHER" id="PTHR10625">
    <property type="entry name" value="HISTONE DEACETYLASE HDAC1-RELATED"/>
    <property type="match status" value="1"/>
</dbReference>
<dbReference type="EMBL" id="JAXGFP010000008">
    <property type="protein sequence ID" value="MEG3185149.1"/>
    <property type="molecule type" value="Genomic_DNA"/>
</dbReference>
<dbReference type="Proteomes" id="UP001355056">
    <property type="component" value="Unassembled WGS sequence"/>
</dbReference>
<comment type="similarity">
    <text evidence="1">Belongs to the histone deacetylase family.</text>
</comment>
<comment type="caution">
    <text evidence="3">The sequence shown here is derived from an EMBL/GenBank/DDBJ whole genome shotgun (WGS) entry which is preliminary data.</text>
</comment>
<dbReference type="InterPro" id="IPR000286">
    <property type="entry name" value="HDACs"/>
</dbReference>
<dbReference type="CDD" id="cd11599">
    <property type="entry name" value="HDAC_classII_2"/>
    <property type="match status" value="1"/>
</dbReference>
<accession>A0ABU7Z1U1</accession>
<evidence type="ECO:0000256" key="1">
    <source>
        <dbReference type="ARBA" id="ARBA00005947"/>
    </source>
</evidence>
<name>A0ABU7Z1U1_9GAMM</name>
<reference evidence="3 4" key="1">
    <citation type="journal article" date="2016" name="Int. J. Syst. Evol. Microbiol.">
        <title>Lysobacter erysipheiresistens sp. nov., an antagonist of powdery mildew, isolated from tobacco-cultivated soil.</title>
        <authorList>
            <person name="Xie B."/>
            <person name="Li T."/>
            <person name="Lin X."/>
            <person name="Wang C.J."/>
            <person name="Chen Y.J."/>
            <person name="Liu W.J."/>
            <person name="Zhao Z.W."/>
        </authorList>
    </citation>
    <scope>NUCLEOTIDE SEQUENCE [LARGE SCALE GENOMIC DNA]</scope>
    <source>
        <strain evidence="3 4">RS-LYSO-3</strain>
    </source>
</reference>
<keyword evidence="4" id="KW-1185">Reference proteome</keyword>
<dbReference type="Pfam" id="PF00850">
    <property type="entry name" value="Hist_deacetyl"/>
    <property type="match status" value="1"/>
</dbReference>
<evidence type="ECO:0000313" key="4">
    <source>
        <dbReference type="Proteomes" id="UP001355056"/>
    </source>
</evidence>
<proteinExistence type="inferred from homology"/>
<dbReference type="InterPro" id="IPR037138">
    <property type="entry name" value="His_deacetylse_dom_sf"/>
</dbReference>
<gene>
    <name evidence="3" type="ORF">SNE34_14170</name>
</gene>
<dbReference type="InterPro" id="IPR023696">
    <property type="entry name" value="Ureohydrolase_dom_sf"/>
</dbReference>
<dbReference type="InterPro" id="IPR023801">
    <property type="entry name" value="His_deacetylse_dom"/>
</dbReference>
<feature type="domain" description="Histone deacetylase" evidence="2">
    <location>
        <begin position="21"/>
        <end position="306"/>
    </location>
</feature>
<organism evidence="3 4">
    <name type="scientific">Novilysobacter erysipheiresistens</name>
    <dbReference type="NCBI Taxonomy" id="1749332"/>
    <lineage>
        <taxon>Bacteria</taxon>
        <taxon>Pseudomonadati</taxon>
        <taxon>Pseudomonadota</taxon>
        <taxon>Gammaproteobacteria</taxon>
        <taxon>Lysobacterales</taxon>
        <taxon>Lysobacteraceae</taxon>
        <taxon>Novilysobacter</taxon>
    </lineage>
</organism>
<evidence type="ECO:0000313" key="3">
    <source>
        <dbReference type="EMBL" id="MEG3185149.1"/>
    </source>
</evidence>